<accession>A0A1G2N2B3</accession>
<dbReference type="InterPro" id="IPR050179">
    <property type="entry name" value="Trans_hexapeptide_repeat"/>
</dbReference>
<gene>
    <name evidence="1" type="ORF">A3F51_00340</name>
</gene>
<protein>
    <recommendedName>
        <fullName evidence="3">Acetyltransferase</fullName>
    </recommendedName>
</protein>
<proteinExistence type="predicted"/>
<evidence type="ECO:0000313" key="1">
    <source>
        <dbReference type="EMBL" id="OHA29472.1"/>
    </source>
</evidence>
<dbReference type="PANTHER" id="PTHR43300:SF10">
    <property type="entry name" value="2,3,4,5-TETRAHYDROPYRIDINE-2,6-DICARBOXYLATE N-ACETYLTRANSFERASE"/>
    <property type="match status" value="1"/>
</dbReference>
<reference evidence="1 2" key="1">
    <citation type="journal article" date="2016" name="Nat. Commun.">
        <title>Thousands of microbial genomes shed light on interconnected biogeochemical processes in an aquifer system.</title>
        <authorList>
            <person name="Anantharaman K."/>
            <person name="Brown C.T."/>
            <person name="Hug L.A."/>
            <person name="Sharon I."/>
            <person name="Castelle C.J."/>
            <person name="Probst A.J."/>
            <person name="Thomas B.C."/>
            <person name="Singh A."/>
            <person name="Wilkins M.J."/>
            <person name="Karaoz U."/>
            <person name="Brodie E.L."/>
            <person name="Williams K.H."/>
            <person name="Hubbard S.S."/>
            <person name="Banfield J.F."/>
        </authorList>
    </citation>
    <scope>NUCLEOTIDE SEQUENCE [LARGE SCALE GENOMIC DNA]</scope>
</reference>
<sequence>MNNYNTSNLLRVGEDVTISPDAFIRNPKGVTIGNHVRIDGQFHITTQAELGNYIHIGPGVIVIGTSQGKLVMGDHTNIALGGRVICGSDEYMGEGLINAPGVPVEMCDRVIIKPVIFELCANVGANVVISQGVTLSEGTVIGACSFVPKNFVTDQWTIYMGIPVKAVKKRPKERMLRFVDELRQRD</sequence>
<evidence type="ECO:0000313" key="2">
    <source>
        <dbReference type="Proteomes" id="UP000178089"/>
    </source>
</evidence>
<dbReference type="SUPFAM" id="SSF51161">
    <property type="entry name" value="Trimeric LpxA-like enzymes"/>
    <property type="match status" value="1"/>
</dbReference>
<dbReference type="PANTHER" id="PTHR43300">
    <property type="entry name" value="ACETYLTRANSFERASE"/>
    <property type="match status" value="1"/>
</dbReference>
<dbReference type="STRING" id="1802315.A3F51_00340"/>
<dbReference type="AlphaFoldDB" id="A0A1G2N2B3"/>
<dbReference type="Gene3D" id="2.160.10.10">
    <property type="entry name" value="Hexapeptide repeat proteins"/>
    <property type="match status" value="1"/>
</dbReference>
<dbReference type="InterPro" id="IPR011004">
    <property type="entry name" value="Trimer_LpxA-like_sf"/>
</dbReference>
<name>A0A1G2N2B3_9BACT</name>
<dbReference type="Proteomes" id="UP000178089">
    <property type="component" value="Unassembled WGS sequence"/>
</dbReference>
<organism evidence="1 2">
    <name type="scientific">Candidatus Taylorbacteria bacterium RIFCSPHIGHO2_12_FULL_45_16</name>
    <dbReference type="NCBI Taxonomy" id="1802315"/>
    <lineage>
        <taxon>Bacteria</taxon>
        <taxon>Candidatus Tayloriibacteriota</taxon>
    </lineage>
</organism>
<evidence type="ECO:0008006" key="3">
    <source>
        <dbReference type="Google" id="ProtNLM"/>
    </source>
</evidence>
<comment type="caution">
    <text evidence="1">The sequence shown here is derived from an EMBL/GenBank/DDBJ whole genome shotgun (WGS) entry which is preliminary data.</text>
</comment>
<dbReference type="EMBL" id="MHRT01000004">
    <property type="protein sequence ID" value="OHA29472.1"/>
    <property type="molecule type" value="Genomic_DNA"/>
</dbReference>